<feature type="region of interest" description="Disordered" evidence="1">
    <location>
        <begin position="449"/>
        <end position="478"/>
    </location>
</feature>
<protein>
    <recommendedName>
        <fullName evidence="2">DUF5723 domain-containing protein</fullName>
    </recommendedName>
</protein>
<reference evidence="3 4" key="1">
    <citation type="submission" date="2018-06" db="EMBL/GenBank/DDBJ databases">
        <title>Genomic Encyclopedia of Archaeal and Bacterial Type Strains, Phase II (KMG-II): from individual species to whole genera.</title>
        <authorList>
            <person name="Goeker M."/>
        </authorList>
    </citation>
    <scope>NUCLEOTIDE SEQUENCE [LARGE SCALE GENOMIC DNA]</scope>
    <source>
        <strain evidence="3 4">DSM 17205</strain>
    </source>
</reference>
<dbReference type="Pfam" id="PF18990">
    <property type="entry name" value="DUF5723"/>
    <property type="match status" value="1"/>
</dbReference>
<keyword evidence="4" id="KW-1185">Reference proteome</keyword>
<dbReference type="RefSeq" id="WP_015363028.1">
    <property type="nucleotide sequence ID" value="NZ_QKZR01000003.1"/>
</dbReference>
<feature type="domain" description="DUF5723" evidence="2">
    <location>
        <begin position="40"/>
        <end position="416"/>
    </location>
</feature>
<dbReference type="EMBL" id="QKZR01000003">
    <property type="protein sequence ID" value="PZX39914.1"/>
    <property type="molecule type" value="Genomic_DNA"/>
</dbReference>
<evidence type="ECO:0000313" key="4">
    <source>
        <dbReference type="Proteomes" id="UP000248584"/>
    </source>
</evidence>
<evidence type="ECO:0000259" key="2">
    <source>
        <dbReference type="Pfam" id="PF18990"/>
    </source>
</evidence>
<dbReference type="Proteomes" id="UP000248584">
    <property type="component" value="Unassembled WGS sequence"/>
</dbReference>
<feature type="compositionally biased region" description="Basic residues" evidence="1">
    <location>
        <begin position="458"/>
        <end position="478"/>
    </location>
</feature>
<proteinExistence type="predicted"/>
<organism evidence="3 4">
    <name type="scientific">Nonlabens dokdonensis</name>
    <dbReference type="NCBI Taxonomy" id="328515"/>
    <lineage>
        <taxon>Bacteria</taxon>
        <taxon>Pseudomonadati</taxon>
        <taxon>Bacteroidota</taxon>
        <taxon>Flavobacteriia</taxon>
        <taxon>Flavobacteriales</taxon>
        <taxon>Flavobacteriaceae</taxon>
        <taxon>Nonlabens</taxon>
    </lineage>
</organism>
<gene>
    <name evidence="3" type="ORF">LX97_02272</name>
</gene>
<dbReference type="InterPro" id="IPR043781">
    <property type="entry name" value="DUF5723"/>
</dbReference>
<comment type="caution">
    <text evidence="3">The sequence shown here is derived from an EMBL/GenBank/DDBJ whole genome shotgun (WGS) entry which is preliminary data.</text>
</comment>
<accession>A0ABX5PXK5</accession>
<evidence type="ECO:0000256" key="1">
    <source>
        <dbReference type="SAM" id="MobiDB-lite"/>
    </source>
</evidence>
<name>A0ABX5PXK5_9FLAO</name>
<sequence>MKTYVYLFICCITIQNISGQSFSGLELDNFSGINSLTYNPANVVDSRFKADINILTLGSTVTTDYFGINLSNLIDNPDGFDFDDDSVTFPSQANNLYLNVDALGPSFMFNLAPRHAIGITTRVRAFMNINRINGSLYETIADDDAFDKDINIDMENLNGTIHAWTEAGLTYGVVLVNGKNHFLKGGITLKYLQGAGAVFFNSDRIDGSYDSAGDSITASGDLTYGQTLDDTNSDDDEFEFGSGSSGFSADFGLIYEYRPDLGDTKMDTTSLKGHNQYRFKVGLSLQDMGQLSYESVNVEEYVISGTVSAADFEEDFQQGLEDNYAQTSTVQDVDIQLPTTLRYMADYRVNRNLYLGLSGVLSLNDDTSPLSSRRLNYTSIVPRYESRLFTLYTNLSVMEYSDFIWGAGFRFGLLTVGSGSIISNLITDDSRAADVYAGLKIPILQSRYSQETRESRREQRRKKKAEKKRLKALKKADS</sequence>
<evidence type="ECO:0000313" key="3">
    <source>
        <dbReference type="EMBL" id="PZX39914.1"/>
    </source>
</evidence>